<reference evidence="1" key="1">
    <citation type="journal article" date="2004" name="Science">
        <title>Reverse methanogenesis: testing the hypothesis with environmental genomics.</title>
        <authorList>
            <person name="Hallam S.J."/>
            <person name="Putnam N."/>
            <person name="Preston C.M."/>
            <person name="Detter J.C."/>
            <person name="Rokhsar D."/>
            <person name="Richardson P.M."/>
            <person name="DeLong E.F."/>
        </authorList>
    </citation>
    <scope>NUCLEOTIDE SEQUENCE</scope>
</reference>
<protein>
    <recommendedName>
        <fullName evidence="2">PIN domain-containing protein</fullName>
    </recommendedName>
</protein>
<reference evidence="1" key="2">
    <citation type="submission" date="2004-08" db="EMBL/GenBank/DDBJ databases">
        <authorList>
            <person name="Putnam N."/>
            <person name="Detter J.C."/>
            <person name="Richardson P.M."/>
            <person name="Rokhsar D."/>
        </authorList>
    </citation>
    <scope>NUCLEOTIDE SEQUENCE</scope>
</reference>
<dbReference type="EMBL" id="AY714859">
    <property type="protein sequence ID" value="AAU83807.1"/>
    <property type="molecule type" value="Genomic_DNA"/>
</dbReference>
<sequence>MGSLISLVFSFNIPSLIKDKEFAHCQIFLDTNILFSLVGVHFKEFSEPAKELLNLLKKYCFKVKVFDFTVDEATRVLNKCRKERREYPPDMRVNSICANLKKLNWTKQDIEIFIGDIENKISELDVEIEPTDIDVQKYTPHEDNARDTMEKYKPSQPLVSQNHDIAAIEKIEEIRKHNIRRIEDANALFLTSDGKLSEYNFIERGHRENGTICEVVLDRFLTSVLWLKHPDVELSLETLIATCYRDVFINVRIWEKFYDSVQELKQKNVIREKDISSLLWQEYIEDVLCNLDEQDADKITQEFVLTKTKEAKGVTQIIDKKKKKSRRTVRKATTRNRNATTGSKCTKTEYIDTIS</sequence>
<evidence type="ECO:0000313" key="1">
    <source>
        <dbReference type="EMBL" id="AAU83807.1"/>
    </source>
</evidence>
<dbReference type="AlphaFoldDB" id="Q649X0"/>
<evidence type="ECO:0008006" key="2">
    <source>
        <dbReference type="Google" id="ProtNLM"/>
    </source>
</evidence>
<proteinExistence type="predicted"/>
<organism evidence="1">
    <name type="scientific">Uncultured archaeon GZfos26G2</name>
    <dbReference type="NCBI Taxonomy" id="3386331"/>
    <lineage>
        <taxon>Archaea</taxon>
        <taxon>Methanobacteriati</taxon>
        <taxon>Methanobacteriota</taxon>
        <taxon>Stenosarchaea group</taxon>
        <taxon>Methanomicrobia</taxon>
        <taxon>Candidatus Methanophagales</taxon>
        <taxon>Candidatus Methanophagaceae</taxon>
        <taxon>Candidatus Methanophaga</taxon>
    </lineage>
</organism>
<name>Q649X0_UNCAG</name>
<accession>Q649X0</accession>
<gene>
    <name evidence="1" type="ORF">GZ34A6_18</name>
</gene>